<dbReference type="InterPro" id="IPR041373">
    <property type="entry name" value="RT_RNaseH"/>
</dbReference>
<reference evidence="11" key="1">
    <citation type="submission" date="2020-09" db="EMBL/GenBank/DDBJ databases">
        <title>Genome-Enabled Discovery of Anthraquinone Biosynthesis in Senna tora.</title>
        <authorList>
            <person name="Kang S.-H."/>
            <person name="Pandey R.P."/>
            <person name="Lee C.-M."/>
            <person name="Sim J.-S."/>
            <person name="Jeong J.-T."/>
            <person name="Choi B.-S."/>
            <person name="Jung M."/>
            <person name="Ginzburg D."/>
            <person name="Zhao K."/>
            <person name="Won S.Y."/>
            <person name="Oh T.-J."/>
            <person name="Yu Y."/>
            <person name="Kim N.-H."/>
            <person name="Lee O.R."/>
            <person name="Lee T.-H."/>
            <person name="Bashyal P."/>
            <person name="Kim T.-S."/>
            <person name="Lee W.-H."/>
            <person name="Kawkins C."/>
            <person name="Kim C.-K."/>
            <person name="Kim J.S."/>
            <person name="Ahn B.O."/>
            <person name="Rhee S.Y."/>
            <person name="Sohng J.K."/>
        </authorList>
    </citation>
    <scope>NUCLEOTIDE SEQUENCE</scope>
    <source>
        <tissue evidence="11">Leaf</tissue>
    </source>
</reference>
<dbReference type="OrthoDB" id="1749156at2759"/>
<evidence type="ECO:0000256" key="4">
    <source>
        <dbReference type="ARBA" id="ARBA00022759"/>
    </source>
</evidence>
<feature type="domain" description="Reverse transcriptase RNase H-like" evidence="9">
    <location>
        <begin position="431"/>
        <end position="526"/>
    </location>
</feature>
<dbReference type="Pfam" id="PF24626">
    <property type="entry name" value="SH3_Tf2-1"/>
    <property type="match status" value="1"/>
</dbReference>
<evidence type="ECO:0000259" key="9">
    <source>
        <dbReference type="Pfam" id="PF17917"/>
    </source>
</evidence>
<keyword evidence="2" id="KW-0548">Nucleotidyltransferase</keyword>
<feature type="region of interest" description="Disordered" evidence="7">
    <location>
        <begin position="843"/>
        <end position="883"/>
    </location>
</feature>
<evidence type="ECO:0000313" key="12">
    <source>
        <dbReference type="Proteomes" id="UP000634136"/>
    </source>
</evidence>
<keyword evidence="4" id="KW-0255">Endonuclease</keyword>
<keyword evidence="12" id="KW-1185">Reference proteome</keyword>
<name>A0A834W9C7_9FABA</name>
<evidence type="ECO:0000256" key="2">
    <source>
        <dbReference type="ARBA" id="ARBA00022695"/>
    </source>
</evidence>
<organism evidence="11 12">
    <name type="scientific">Senna tora</name>
    <dbReference type="NCBI Taxonomy" id="362788"/>
    <lineage>
        <taxon>Eukaryota</taxon>
        <taxon>Viridiplantae</taxon>
        <taxon>Streptophyta</taxon>
        <taxon>Embryophyta</taxon>
        <taxon>Tracheophyta</taxon>
        <taxon>Spermatophyta</taxon>
        <taxon>Magnoliopsida</taxon>
        <taxon>eudicotyledons</taxon>
        <taxon>Gunneridae</taxon>
        <taxon>Pentapetalae</taxon>
        <taxon>rosids</taxon>
        <taxon>fabids</taxon>
        <taxon>Fabales</taxon>
        <taxon>Fabaceae</taxon>
        <taxon>Caesalpinioideae</taxon>
        <taxon>Cassia clade</taxon>
        <taxon>Senna</taxon>
    </lineage>
</organism>
<dbReference type="InterPro" id="IPR005162">
    <property type="entry name" value="Retrotrans_gag_dom"/>
</dbReference>
<dbReference type="InterPro" id="IPR050951">
    <property type="entry name" value="Retrovirus_Pol_polyprotein"/>
</dbReference>
<sequence>MKSAAYSWYKWMSKNGKLKSWQGFIDWVLLWFGSSLYDDPKAQLKDVKQAGGTIADYQARFEEISTKVHDIPEPWLISFFIAGLDNALRNELIVAQPTSYFQTVSLAKLYEQKFINISSPKPFVPKPFVSKPSFPSTAPLALPAPPPRPIPLSSIPAPTFKSPSVSSNPPFKKLTAAEIKAKREKGECYYCDSKYSPTHKCAAQCLLLIGHDELQALQEMEPHVNEPPNDMDYVIVNPEISLNALTGQRSITTIKLSGKCNNIWVNILVDGGSTDNFIKSCMVQKLKLTTVSTPKFKVFVGSGAFLWCSSKCANVKLTVQQHTIITDLFVVDLQGVDVVLGGQWMRTLGPIMMDYEKLTMDFTVNGQQVHLQGEVAFDLEPLSSKQLEHMKTAGSLPPVRDDDHRIHLSVGTSPVNVRPYRYPFYQKSEIEKLFVVETDASTTGIGAVLSQDKHPIAFFSKQFAPRMRCASAYVRELFAITQAVWKWRHYLLGREFVIVTDHRSLKHLMKQTIQTPEQEHYLRILLGFHYVIVYRPGKFNSAADALSRVEVNALESENSACSLICDIWEDIRRENQSSHILQKLHQEVSQGLIDSAFKLDKGILWFRNRVHIPEDSVLIQSYHTSLKMSPYEALYGRPPPTLLSYVPGTSAVHLAYHWCQDRERLKQVLLSNLSQAQNRMKQQADGKKRDKEFQVGEWVWLKLHKYKQASLAVRVNFKLSKKYYGPYKILARVGAVAYHLELPSTTKIHPVFHISLLKPFVGDTSKLVVPDNFPCITAEELSPYAILDSRMLEVVGVLKRQVLVEWTPGHSDEASWEDVETLCSLFPSLNLEDKVVLEGVEVDTAQPKSVDAGPSEAHSGETEQEGRKGKRARKPPVWASDYA</sequence>
<dbReference type="Gene3D" id="2.40.70.10">
    <property type="entry name" value="Acid Proteases"/>
    <property type="match status" value="1"/>
</dbReference>
<dbReference type="SUPFAM" id="SSF54160">
    <property type="entry name" value="Chromo domain-like"/>
    <property type="match status" value="1"/>
</dbReference>
<evidence type="ECO:0000256" key="1">
    <source>
        <dbReference type="ARBA" id="ARBA00022679"/>
    </source>
</evidence>
<keyword evidence="5" id="KW-0378">Hydrolase</keyword>
<dbReference type="Pfam" id="PF08284">
    <property type="entry name" value="RVP_2"/>
    <property type="match status" value="1"/>
</dbReference>
<evidence type="ECO:0000256" key="5">
    <source>
        <dbReference type="ARBA" id="ARBA00022801"/>
    </source>
</evidence>
<feature type="domain" description="Tf2-1-like SH3-like" evidence="10">
    <location>
        <begin position="696"/>
        <end position="761"/>
    </location>
</feature>
<evidence type="ECO:0000256" key="3">
    <source>
        <dbReference type="ARBA" id="ARBA00022722"/>
    </source>
</evidence>
<feature type="domain" description="Retrotransposon gag" evidence="8">
    <location>
        <begin position="2"/>
        <end position="85"/>
    </location>
</feature>
<comment type="caution">
    <text evidence="11">The sequence shown here is derived from an EMBL/GenBank/DDBJ whole genome shotgun (WGS) entry which is preliminary data.</text>
</comment>
<dbReference type="PANTHER" id="PTHR37984:SF5">
    <property type="entry name" value="PROTEIN NYNRIN-LIKE"/>
    <property type="match status" value="1"/>
</dbReference>
<dbReference type="Pfam" id="PF03732">
    <property type="entry name" value="Retrotrans_gag"/>
    <property type="match status" value="1"/>
</dbReference>
<proteinExistence type="predicted"/>
<dbReference type="GO" id="GO:0016787">
    <property type="term" value="F:hydrolase activity"/>
    <property type="evidence" value="ECO:0007669"/>
    <property type="project" value="UniProtKB-KW"/>
</dbReference>
<dbReference type="PANTHER" id="PTHR37984">
    <property type="entry name" value="PROTEIN CBG26694"/>
    <property type="match status" value="1"/>
</dbReference>
<dbReference type="InterPro" id="IPR021109">
    <property type="entry name" value="Peptidase_aspartic_dom_sf"/>
</dbReference>
<dbReference type="CDD" id="cd00303">
    <property type="entry name" value="retropepsin_like"/>
    <property type="match status" value="1"/>
</dbReference>
<evidence type="ECO:0000259" key="8">
    <source>
        <dbReference type="Pfam" id="PF03732"/>
    </source>
</evidence>
<dbReference type="GO" id="GO:0003964">
    <property type="term" value="F:RNA-directed DNA polymerase activity"/>
    <property type="evidence" value="ECO:0007669"/>
    <property type="project" value="UniProtKB-KW"/>
</dbReference>
<dbReference type="CDD" id="cd09274">
    <property type="entry name" value="RNase_HI_RT_Ty3"/>
    <property type="match status" value="1"/>
</dbReference>
<dbReference type="InterPro" id="IPR043502">
    <property type="entry name" value="DNA/RNA_pol_sf"/>
</dbReference>
<keyword evidence="3" id="KW-0540">Nuclease</keyword>
<dbReference type="Pfam" id="PF17917">
    <property type="entry name" value="RT_RNaseH"/>
    <property type="match status" value="1"/>
</dbReference>
<feature type="compositionally biased region" description="Basic and acidic residues" evidence="7">
    <location>
        <begin position="858"/>
        <end position="867"/>
    </location>
</feature>
<dbReference type="Gene3D" id="3.10.20.370">
    <property type="match status" value="1"/>
</dbReference>
<dbReference type="SUPFAM" id="SSF56672">
    <property type="entry name" value="DNA/RNA polymerases"/>
    <property type="match status" value="1"/>
</dbReference>
<keyword evidence="1" id="KW-0808">Transferase</keyword>
<dbReference type="Proteomes" id="UP000634136">
    <property type="component" value="Unassembled WGS sequence"/>
</dbReference>
<dbReference type="GO" id="GO:0004519">
    <property type="term" value="F:endonuclease activity"/>
    <property type="evidence" value="ECO:0007669"/>
    <property type="project" value="UniProtKB-KW"/>
</dbReference>
<dbReference type="EMBL" id="JAAIUW010000009">
    <property type="protein sequence ID" value="KAF7815120.1"/>
    <property type="molecule type" value="Genomic_DNA"/>
</dbReference>
<dbReference type="AlphaFoldDB" id="A0A834W9C7"/>
<evidence type="ECO:0000259" key="10">
    <source>
        <dbReference type="Pfam" id="PF24626"/>
    </source>
</evidence>
<keyword evidence="6" id="KW-0695">RNA-directed DNA polymerase</keyword>
<dbReference type="InterPro" id="IPR056924">
    <property type="entry name" value="SH3_Tf2-1"/>
</dbReference>
<dbReference type="InterPro" id="IPR016197">
    <property type="entry name" value="Chromo-like_dom_sf"/>
</dbReference>
<gene>
    <name evidence="11" type="ORF">G2W53_029089</name>
</gene>
<accession>A0A834W9C7</accession>
<evidence type="ECO:0000256" key="7">
    <source>
        <dbReference type="SAM" id="MobiDB-lite"/>
    </source>
</evidence>
<evidence type="ECO:0000313" key="11">
    <source>
        <dbReference type="EMBL" id="KAF7815120.1"/>
    </source>
</evidence>
<evidence type="ECO:0000256" key="6">
    <source>
        <dbReference type="ARBA" id="ARBA00022918"/>
    </source>
</evidence>
<protein>
    <submittedName>
        <fullName evidence="11">Transposon Ty3-G Gag-Pol polyprotein</fullName>
    </submittedName>
</protein>
<dbReference type="SUPFAM" id="SSF50630">
    <property type="entry name" value="Acid proteases"/>
    <property type="match status" value="1"/>
</dbReference>